<evidence type="ECO:0000313" key="2">
    <source>
        <dbReference type="EMBL" id="CAK9441663.1"/>
    </source>
</evidence>
<dbReference type="EMBL" id="OZ022411">
    <property type="protein sequence ID" value="CAK9441663.1"/>
    <property type="molecule type" value="Genomic_DNA"/>
</dbReference>
<proteinExistence type="predicted"/>
<protein>
    <submittedName>
        <fullName evidence="2">Uncharacterized protein</fullName>
    </submittedName>
</protein>
<name>A0ABP0ZT55_9ASCO</name>
<keyword evidence="3" id="KW-1185">Reference proteome</keyword>
<evidence type="ECO:0000313" key="3">
    <source>
        <dbReference type="Proteomes" id="UP001497383"/>
    </source>
</evidence>
<gene>
    <name evidence="2" type="ORF">LODBEIA_P55310</name>
</gene>
<reference evidence="2 3" key="1">
    <citation type="submission" date="2024-03" db="EMBL/GenBank/DDBJ databases">
        <authorList>
            <person name="Brejova B."/>
        </authorList>
    </citation>
    <scope>NUCLEOTIDE SEQUENCE [LARGE SCALE GENOMIC DNA]</scope>
    <source>
        <strain evidence="2 3">CBS 14171</strain>
    </source>
</reference>
<feature type="compositionally biased region" description="Low complexity" evidence="1">
    <location>
        <begin position="272"/>
        <end position="304"/>
    </location>
</feature>
<sequence length="382" mass="43626">MSTAILSQPDAKTKTHPEQSHESHTLKRRKDETSDQEHLQTSKRRKSSNVEEFEQARVASVDNSNACLYTPTPHFLSDLESEVEEESRRRSLQSINQLQDSCNSILPFSFALPQPQDDDDDEEYEDEDEDDEPIEIESVDFTKILHDNIREYYRKKGQNQYKDSFALLNTKNQPVDLNEEESRRAEEDCSRNVKQVPFFKNVNFGRSRDYTIEDFVNYDNEEEEAEEAEEAEKKENQSSQLAEIPREIGNEVSPASSASIAPEIDDEDPHSHSISPVSSPTASNSQVSLSVPSTAPSSTTTSPSLYIPKINNFGRYSFYNNHHHHHYHHHLNQPLSRVSTPGTCCGNDDYFLSKALKKHSLYTGKAREMVSTGNFMLNDFLL</sequence>
<dbReference type="GeneID" id="92210727"/>
<accession>A0ABP0ZT55</accession>
<dbReference type="Proteomes" id="UP001497383">
    <property type="component" value="Chromosome 7"/>
</dbReference>
<feature type="compositionally biased region" description="Basic and acidic residues" evidence="1">
    <location>
        <begin position="11"/>
        <end position="40"/>
    </location>
</feature>
<feature type="compositionally biased region" description="Acidic residues" evidence="1">
    <location>
        <begin position="220"/>
        <end position="230"/>
    </location>
</feature>
<feature type="compositionally biased region" description="Acidic residues" evidence="1">
    <location>
        <begin position="116"/>
        <end position="132"/>
    </location>
</feature>
<organism evidence="2 3">
    <name type="scientific">Lodderomyces beijingensis</name>
    <dbReference type="NCBI Taxonomy" id="1775926"/>
    <lineage>
        <taxon>Eukaryota</taxon>
        <taxon>Fungi</taxon>
        <taxon>Dikarya</taxon>
        <taxon>Ascomycota</taxon>
        <taxon>Saccharomycotina</taxon>
        <taxon>Pichiomycetes</taxon>
        <taxon>Debaryomycetaceae</taxon>
        <taxon>Candida/Lodderomyces clade</taxon>
        <taxon>Lodderomyces</taxon>
    </lineage>
</organism>
<feature type="region of interest" description="Disordered" evidence="1">
    <location>
        <begin position="106"/>
        <end position="132"/>
    </location>
</feature>
<dbReference type="RefSeq" id="XP_066832469.1">
    <property type="nucleotide sequence ID" value="XM_066975874.1"/>
</dbReference>
<feature type="region of interest" description="Disordered" evidence="1">
    <location>
        <begin position="220"/>
        <end position="304"/>
    </location>
</feature>
<feature type="region of interest" description="Disordered" evidence="1">
    <location>
        <begin position="1"/>
        <end position="54"/>
    </location>
</feature>
<feature type="compositionally biased region" description="Low complexity" evidence="1">
    <location>
        <begin position="253"/>
        <end position="262"/>
    </location>
</feature>
<evidence type="ECO:0000256" key="1">
    <source>
        <dbReference type="SAM" id="MobiDB-lite"/>
    </source>
</evidence>